<feature type="domain" description="Regulator of ribonuclease activity B" evidence="1">
    <location>
        <begin position="8"/>
        <end position="97"/>
    </location>
</feature>
<dbReference type="InterPro" id="IPR009671">
    <property type="entry name" value="RraB_dom"/>
</dbReference>
<dbReference type="InterPro" id="IPR036701">
    <property type="entry name" value="RraB-like_sf"/>
</dbReference>
<evidence type="ECO:0000313" key="2">
    <source>
        <dbReference type="EMBL" id="OGG50462.1"/>
    </source>
</evidence>
<evidence type="ECO:0000259" key="1">
    <source>
        <dbReference type="Pfam" id="PF06877"/>
    </source>
</evidence>
<dbReference type="Proteomes" id="UP000178370">
    <property type="component" value="Unassembled WGS sequence"/>
</dbReference>
<dbReference type="AlphaFoldDB" id="A0A1F6CNK9"/>
<dbReference type="STRING" id="1798482.A2763_01665"/>
<dbReference type="EMBL" id="MFKV01000014">
    <property type="protein sequence ID" value="OGG50462.1"/>
    <property type="molecule type" value="Genomic_DNA"/>
</dbReference>
<comment type="caution">
    <text evidence="2">The sequence shown here is derived from an EMBL/GenBank/DDBJ whole genome shotgun (WGS) entry which is preliminary data.</text>
</comment>
<organism evidence="2 3">
    <name type="scientific">Candidatus Kaiserbacteria bacterium RIFCSPHIGHO2_01_FULL_54_36</name>
    <dbReference type="NCBI Taxonomy" id="1798482"/>
    <lineage>
        <taxon>Bacteria</taxon>
        <taxon>Candidatus Kaiseribacteriota</taxon>
    </lineage>
</organism>
<dbReference type="Pfam" id="PF06877">
    <property type="entry name" value="RraB"/>
    <property type="match status" value="1"/>
</dbReference>
<dbReference type="Gene3D" id="3.30.70.970">
    <property type="entry name" value="RraB-like"/>
    <property type="match status" value="1"/>
</dbReference>
<protein>
    <recommendedName>
        <fullName evidence="1">Regulator of ribonuclease activity B domain-containing protein</fullName>
    </recommendedName>
</protein>
<dbReference type="SUPFAM" id="SSF89946">
    <property type="entry name" value="Hypothetical protein VC0424"/>
    <property type="match status" value="1"/>
</dbReference>
<gene>
    <name evidence="2" type="ORF">A2763_01665</name>
</gene>
<sequence>MSDKINITRGIFERLISSGATIGNEYPIEFAFAGDWARLSKLETFLEKKGYRRDRSQTDQMLIMVGSFQLKLDSLLSLIEEMTQLANEFGVTYDGWSIAP</sequence>
<proteinExistence type="predicted"/>
<evidence type="ECO:0000313" key="3">
    <source>
        <dbReference type="Proteomes" id="UP000178370"/>
    </source>
</evidence>
<reference evidence="2 3" key="1">
    <citation type="journal article" date="2016" name="Nat. Commun.">
        <title>Thousands of microbial genomes shed light on interconnected biogeochemical processes in an aquifer system.</title>
        <authorList>
            <person name="Anantharaman K."/>
            <person name="Brown C.T."/>
            <person name="Hug L.A."/>
            <person name="Sharon I."/>
            <person name="Castelle C.J."/>
            <person name="Probst A.J."/>
            <person name="Thomas B.C."/>
            <person name="Singh A."/>
            <person name="Wilkins M.J."/>
            <person name="Karaoz U."/>
            <person name="Brodie E.L."/>
            <person name="Williams K.H."/>
            <person name="Hubbard S.S."/>
            <person name="Banfield J.F."/>
        </authorList>
    </citation>
    <scope>NUCLEOTIDE SEQUENCE [LARGE SCALE GENOMIC DNA]</scope>
</reference>
<accession>A0A1F6CNK9</accession>
<name>A0A1F6CNK9_9BACT</name>